<sequence length="219" mass="24959">ESSCPNIVDITRTLEVVNKGQSCVNRKDDHLSKNENMDTNANSSPGYSFWTSECVKNTDIMYKKGSLDKNSDKTIENLDSSLWESVKISDDPSDNMKVRLCKIKNNTEKIDTLKEYSDGDEVIDDTDADSDFVYSSSSSEDESFTERYQRNKKKTVALRREKNNSDQVEEVLDTLDNEAPALIVENEEPESLEEKKGRKPKAEPNKWMRNLKKKVAIKG</sequence>
<feature type="region of interest" description="Disordered" evidence="1">
    <location>
        <begin position="175"/>
        <end position="219"/>
    </location>
</feature>
<name>A0A1B6LK74_9HEMI</name>
<dbReference type="EMBL" id="GEBQ01015930">
    <property type="protein sequence ID" value="JAT24047.1"/>
    <property type="molecule type" value="Transcribed_RNA"/>
</dbReference>
<proteinExistence type="predicted"/>
<gene>
    <name evidence="2" type="ORF">g.12509</name>
</gene>
<feature type="compositionally biased region" description="Basic residues" evidence="1">
    <location>
        <begin position="209"/>
        <end position="219"/>
    </location>
</feature>
<organism evidence="2">
    <name type="scientific">Graphocephala atropunctata</name>
    <dbReference type="NCBI Taxonomy" id="36148"/>
    <lineage>
        <taxon>Eukaryota</taxon>
        <taxon>Metazoa</taxon>
        <taxon>Ecdysozoa</taxon>
        <taxon>Arthropoda</taxon>
        <taxon>Hexapoda</taxon>
        <taxon>Insecta</taxon>
        <taxon>Pterygota</taxon>
        <taxon>Neoptera</taxon>
        <taxon>Paraneoptera</taxon>
        <taxon>Hemiptera</taxon>
        <taxon>Auchenorrhyncha</taxon>
        <taxon>Membracoidea</taxon>
        <taxon>Cicadellidae</taxon>
        <taxon>Cicadellinae</taxon>
        <taxon>Cicadellini</taxon>
        <taxon>Graphocephala</taxon>
    </lineage>
</organism>
<feature type="compositionally biased region" description="Basic and acidic residues" evidence="1">
    <location>
        <begin position="192"/>
        <end position="206"/>
    </location>
</feature>
<dbReference type="AlphaFoldDB" id="A0A1B6LK74"/>
<feature type="non-terminal residue" evidence="2">
    <location>
        <position position="1"/>
    </location>
</feature>
<feature type="region of interest" description="Disordered" evidence="1">
    <location>
        <begin position="127"/>
        <end position="148"/>
    </location>
</feature>
<accession>A0A1B6LK74</accession>
<evidence type="ECO:0000256" key="1">
    <source>
        <dbReference type="SAM" id="MobiDB-lite"/>
    </source>
</evidence>
<evidence type="ECO:0000313" key="2">
    <source>
        <dbReference type="EMBL" id="JAT24047.1"/>
    </source>
</evidence>
<protein>
    <submittedName>
        <fullName evidence="2">Uncharacterized protein</fullName>
    </submittedName>
</protein>
<reference evidence="2" key="1">
    <citation type="submission" date="2015-11" db="EMBL/GenBank/DDBJ databases">
        <title>De novo transcriptome assembly of four potential Pierce s Disease insect vectors from Arizona vineyards.</title>
        <authorList>
            <person name="Tassone E.E."/>
        </authorList>
    </citation>
    <scope>NUCLEOTIDE SEQUENCE</scope>
</reference>